<dbReference type="PANTHER" id="PTHR37816">
    <property type="entry name" value="YALI0E33011P"/>
    <property type="match status" value="1"/>
</dbReference>
<evidence type="ECO:0000313" key="2">
    <source>
        <dbReference type="Proteomes" id="UP000322530"/>
    </source>
</evidence>
<sequence>MLKIAIIGAAGSGKTTLAEQLSARLQIPHHDLDKLCWKNGMQWATYVDDAIAMAEQPAWIAEGNFIIWTDP</sequence>
<dbReference type="SUPFAM" id="SSF52540">
    <property type="entry name" value="P-loop containing nucleoside triphosphate hydrolases"/>
    <property type="match status" value="1"/>
</dbReference>
<keyword evidence="2" id="KW-1185">Reference proteome</keyword>
<dbReference type="Pfam" id="PF13238">
    <property type="entry name" value="AAA_18"/>
    <property type="match status" value="1"/>
</dbReference>
<organism evidence="1 2">
    <name type="scientific">Dictyobacter arantiisoli</name>
    <dbReference type="NCBI Taxonomy" id="2014874"/>
    <lineage>
        <taxon>Bacteria</taxon>
        <taxon>Bacillati</taxon>
        <taxon>Chloroflexota</taxon>
        <taxon>Ktedonobacteria</taxon>
        <taxon>Ktedonobacterales</taxon>
        <taxon>Dictyobacteraceae</taxon>
        <taxon>Dictyobacter</taxon>
    </lineage>
</organism>
<proteinExistence type="predicted"/>
<dbReference type="EMBL" id="BIXY01000114">
    <property type="protein sequence ID" value="GCF11463.1"/>
    <property type="molecule type" value="Genomic_DNA"/>
</dbReference>
<gene>
    <name evidence="1" type="ORF">KDI_50270</name>
</gene>
<comment type="caution">
    <text evidence="1">The sequence shown here is derived from an EMBL/GenBank/DDBJ whole genome shotgun (WGS) entry which is preliminary data.</text>
</comment>
<accession>A0A5A5TKB3</accession>
<dbReference type="InterPro" id="IPR052922">
    <property type="entry name" value="Cytidylate_Kinase-2"/>
</dbReference>
<dbReference type="Proteomes" id="UP000322530">
    <property type="component" value="Unassembled WGS sequence"/>
</dbReference>
<dbReference type="AlphaFoldDB" id="A0A5A5TKB3"/>
<dbReference type="PANTHER" id="PTHR37816:SF1">
    <property type="entry name" value="TOXIN"/>
    <property type="match status" value="1"/>
</dbReference>
<protein>
    <submittedName>
        <fullName evidence="1">Uncharacterized protein</fullName>
    </submittedName>
</protein>
<name>A0A5A5TKB3_9CHLR</name>
<dbReference type="InterPro" id="IPR027417">
    <property type="entry name" value="P-loop_NTPase"/>
</dbReference>
<dbReference type="Gene3D" id="3.40.50.300">
    <property type="entry name" value="P-loop containing nucleotide triphosphate hydrolases"/>
    <property type="match status" value="1"/>
</dbReference>
<dbReference type="RefSeq" id="WP_149404291.1">
    <property type="nucleotide sequence ID" value="NZ_BIXY01000114.1"/>
</dbReference>
<dbReference type="OrthoDB" id="1201990at2"/>
<reference evidence="1 2" key="1">
    <citation type="submission" date="2019-01" db="EMBL/GenBank/DDBJ databases">
        <title>Draft genome sequence of Dictyobacter sp. Uno17.</title>
        <authorList>
            <person name="Wang C.M."/>
            <person name="Zheng Y."/>
            <person name="Sakai Y."/>
            <person name="Abe K."/>
            <person name="Yokota A."/>
            <person name="Yabe S."/>
        </authorList>
    </citation>
    <scope>NUCLEOTIDE SEQUENCE [LARGE SCALE GENOMIC DNA]</scope>
    <source>
        <strain evidence="1 2">Uno17</strain>
    </source>
</reference>
<evidence type="ECO:0000313" key="1">
    <source>
        <dbReference type="EMBL" id="GCF11463.1"/>
    </source>
</evidence>